<dbReference type="EMBL" id="LECW02000027">
    <property type="protein sequence ID" value="KRT92810.1"/>
    <property type="molecule type" value="Genomic_DNA"/>
</dbReference>
<reference evidence="5 7" key="3">
    <citation type="submission" date="2023-03" db="EMBL/GenBank/DDBJ databases">
        <title>Agriculturally important microbes genome sequencing.</title>
        <authorList>
            <person name="Dunlap C."/>
        </authorList>
    </citation>
    <scope>NUCLEOTIDE SEQUENCE [LARGE SCALE GENOMIC DNA]</scope>
    <source>
        <strain evidence="5 7">CBP-3203</strain>
    </source>
</reference>
<evidence type="ECO:0000313" key="7">
    <source>
        <dbReference type="Proteomes" id="UP001341297"/>
    </source>
</evidence>
<dbReference type="AlphaFoldDB" id="A0A0J6E6I8"/>
<dbReference type="Gene3D" id="3.40.630.40">
    <property type="entry name" value="Zn-dependent exopeptidases"/>
    <property type="match status" value="1"/>
</dbReference>
<dbReference type="GO" id="GO:0030288">
    <property type="term" value="C:outer membrane-bounded periplasmic space"/>
    <property type="evidence" value="ECO:0007669"/>
    <property type="project" value="TreeGrafter"/>
</dbReference>
<dbReference type="InterPro" id="IPR002508">
    <property type="entry name" value="MurNAc-LAA_cat"/>
</dbReference>
<feature type="transmembrane region" description="Helical" evidence="2">
    <location>
        <begin position="7"/>
        <end position="25"/>
    </location>
</feature>
<dbReference type="EMBL" id="JARRTL010000028">
    <property type="protein sequence ID" value="MEC0487209.1"/>
    <property type="molecule type" value="Genomic_DNA"/>
</dbReference>
<reference evidence="4" key="2">
    <citation type="submission" date="2015-10" db="EMBL/GenBank/DDBJ databases">
        <authorList>
            <person name="Gilbert D.G."/>
        </authorList>
    </citation>
    <scope>NUCLEOTIDE SEQUENCE</scope>
    <source>
        <strain evidence="4">GO-13</strain>
    </source>
</reference>
<dbReference type="SUPFAM" id="SSF53187">
    <property type="entry name" value="Zn-dependent exopeptidases"/>
    <property type="match status" value="1"/>
</dbReference>
<protein>
    <submittedName>
        <fullName evidence="4 5">N-acetylmuramoyl-L-alanine amidase</fullName>
        <ecNumber evidence="5">3.5.1.28</ecNumber>
    </submittedName>
</protein>
<evidence type="ECO:0000259" key="3">
    <source>
        <dbReference type="SMART" id="SM00646"/>
    </source>
</evidence>
<gene>
    <name evidence="5" type="primary">cwlD</name>
    <name evidence="4" type="ORF">AB447_222140</name>
    <name evidence="5" type="ORF">P8828_20865</name>
</gene>
<keyword evidence="2" id="KW-0472">Membrane</keyword>
<sequence>MKEKIKWLGFLLGFVALLCLFQYQFNNDDSWKSWNLPLSGKIIYIDPGHGGPDGGASSRETLEKDIALEVSLRIRDYLQEQGALVLLTREDDRDLALEETKGMSRRKAEDLRKRVDMINNSEADLYLSIHLNAIPSARWSGAQSFFYGQYEENERAAKFIQDELRHNLENTKRKAKRIHGIYLMQNVKKPGALVEIGFLSNPEEAKQLAKPKYQDKIAASVYKGVLRYFTEDRDPPE</sequence>
<dbReference type="STRING" id="1664069.BGLY_0162"/>
<dbReference type="PANTHER" id="PTHR30404:SF0">
    <property type="entry name" value="N-ACETYLMURAMOYL-L-ALANINE AMIDASE AMIC"/>
    <property type="match status" value="1"/>
</dbReference>
<evidence type="ECO:0000256" key="1">
    <source>
        <dbReference type="ARBA" id="ARBA00022801"/>
    </source>
</evidence>
<reference evidence="4 6" key="1">
    <citation type="journal article" date="2015" name="Int. J. Syst. Evol. Microbiol.">
        <title>Bacillus glycinifermentans sp. nov., isolated from fermented soybean paste.</title>
        <authorList>
            <person name="Kim S.J."/>
            <person name="Dunlap C.A."/>
            <person name="Kwon S.W."/>
            <person name="Rooney A.P."/>
        </authorList>
    </citation>
    <scope>NUCLEOTIDE SEQUENCE [LARGE SCALE GENOMIC DNA]</scope>
    <source>
        <strain evidence="4 6">GO-13</strain>
    </source>
</reference>
<keyword evidence="1 5" id="KW-0378">Hydrolase</keyword>
<dbReference type="Pfam" id="PF01520">
    <property type="entry name" value="Amidase_3"/>
    <property type="match status" value="1"/>
</dbReference>
<feature type="domain" description="MurNAc-LAA" evidence="3">
    <location>
        <begin position="115"/>
        <end position="226"/>
    </location>
</feature>
<dbReference type="EC" id="3.5.1.28" evidence="5"/>
<dbReference type="SMART" id="SM00646">
    <property type="entry name" value="Ami_3"/>
    <property type="match status" value="1"/>
</dbReference>
<dbReference type="RefSeq" id="WP_048354119.1">
    <property type="nucleotide sequence ID" value="NZ_CP023481.1"/>
</dbReference>
<dbReference type="CDD" id="cd02696">
    <property type="entry name" value="MurNAc-LAA"/>
    <property type="match status" value="1"/>
</dbReference>
<dbReference type="GO" id="GO:0009253">
    <property type="term" value="P:peptidoglycan catabolic process"/>
    <property type="evidence" value="ECO:0007669"/>
    <property type="project" value="InterPro"/>
</dbReference>
<dbReference type="InterPro" id="IPR050695">
    <property type="entry name" value="N-acetylmuramoyl_amidase_3"/>
</dbReference>
<organism evidence="4 6">
    <name type="scientific">Bacillus glycinifermentans</name>
    <dbReference type="NCBI Taxonomy" id="1664069"/>
    <lineage>
        <taxon>Bacteria</taxon>
        <taxon>Bacillati</taxon>
        <taxon>Bacillota</taxon>
        <taxon>Bacilli</taxon>
        <taxon>Bacillales</taxon>
        <taxon>Bacillaceae</taxon>
        <taxon>Bacillus</taxon>
    </lineage>
</organism>
<dbReference type="PATRIC" id="fig|1664069.3.peg.723"/>
<keyword evidence="7" id="KW-1185">Reference proteome</keyword>
<dbReference type="NCBIfam" id="TIGR02883">
    <property type="entry name" value="spore_cwlD"/>
    <property type="match status" value="1"/>
</dbReference>
<dbReference type="InterPro" id="IPR014234">
    <property type="entry name" value="Spore_CwlD"/>
</dbReference>
<evidence type="ECO:0000313" key="4">
    <source>
        <dbReference type="EMBL" id="KRT92810.1"/>
    </source>
</evidence>
<dbReference type="GO" id="GO:0008745">
    <property type="term" value="F:N-acetylmuramoyl-L-alanine amidase activity"/>
    <property type="evidence" value="ECO:0007669"/>
    <property type="project" value="UniProtKB-EC"/>
</dbReference>
<comment type="caution">
    <text evidence="4">The sequence shown here is derived from an EMBL/GenBank/DDBJ whole genome shotgun (WGS) entry which is preliminary data.</text>
</comment>
<proteinExistence type="predicted"/>
<evidence type="ECO:0000313" key="6">
    <source>
        <dbReference type="Proteomes" id="UP000036168"/>
    </source>
</evidence>
<keyword evidence="2" id="KW-0812">Transmembrane</keyword>
<dbReference type="PANTHER" id="PTHR30404">
    <property type="entry name" value="N-ACETYLMURAMOYL-L-ALANINE AMIDASE"/>
    <property type="match status" value="1"/>
</dbReference>
<accession>A0A0J6ED89</accession>
<evidence type="ECO:0000256" key="2">
    <source>
        <dbReference type="SAM" id="Phobius"/>
    </source>
</evidence>
<name>A0A0J6E6I8_9BACI</name>
<dbReference type="Proteomes" id="UP001341297">
    <property type="component" value="Unassembled WGS sequence"/>
</dbReference>
<dbReference type="OrthoDB" id="9806267at2"/>
<evidence type="ECO:0000313" key="5">
    <source>
        <dbReference type="EMBL" id="MEC0487209.1"/>
    </source>
</evidence>
<accession>A0A0J6E6I8</accession>
<dbReference type="Proteomes" id="UP000036168">
    <property type="component" value="Unassembled WGS sequence"/>
</dbReference>
<keyword evidence="2" id="KW-1133">Transmembrane helix</keyword>